<dbReference type="InterPro" id="IPR007390">
    <property type="entry name" value="Spore_V_R"/>
</dbReference>
<evidence type="ECO:0000313" key="3">
    <source>
        <dbReference type="Proteomes" id="UP000189670"/>
    </source>
</evidence>
<dbReference type="EMBL" id="ATBP01001561">
    <property type="protein sequence ID" value="ETR67096.1"/>
    <property type="molecule type" value="Genomic_DNA"/>
</dbReference>
<proteinExistence type="predicted"/>
<accession>A0A1V1NX71</accession>
<gene>
    <name evidence="2" type="ORF">OMM_11957</name>
</gene>
<feature type="domain" description="SpoVR protein-like N-terminal" evidence="1">
    <location>
        <begin position="16"/>
        <end position="243"/>
    </location>
</feature>
<reference evidence="3" key="1">
    <citation type="submission" date="2012-11" db="EMBL/GenBank/DDBJ databases">
        <authorList>
            <person name="Lucero-Rivera Y.E."/>
            <person name="Tovar-Ramirez D."/>
        </authorList>
    </citation>
    <scope>NUCLEOTIDE SEQUENCE [LARGE SCALE GENOMIC DNA]</scope>
    <source>
        <strain evidence="3">Araruama</strain>
    </source>
</reference>
<comment type="caution">
    <text evidence="2">The sequence shown here is derived from an EMBL/GenBank/DDBJ whole genome shotgun (WGS) entry which is preliminary data.</text>
</comment>
<dbReference type="Pfam" id="PF04293">
    <property type="entry name" value="SpoVR"/>
    <property type="match status" value="1"/>
</dbReference>
<dbReference type="AlphaFoldDB" id="A0A1V1NX71"/>
<name>A0A1V1NX71_9BACT</name>
<dbReference type="Proteomes" id="UP000189670">
    <property type="component" value="Unassembled WGS sequence"/>
</dbReference>
<organism evidence="2 3">
    <name type="scientific">Candidatus Magnetoglobus multicellularis str. Araruama</name>
    <dbReference type="NCBI Taxonomy" id="890399"/>
    <lineage>
        <taxon>Bacteria</taxon>
        <taxon>Pseudomonadati</taxon>
        <taxon>Thermodesulfobacteriota</taxon>
        <taxon>Desulfobacteria</taxon>
        <taxon>Desulfobacterales</taxon>
        <taxon>Desulfobacteraceae</taxon>
        <taxon>Candidatus Magnetoglobus</taxon>
    </lineage>
</organism>
<protein>
    <submittedName>
        <fullName evidence="2">Stage V sporulation protein R</fullName>
    </submittedName>
</protein>
<sequence length="353" mass="42333">MTKYIKEIERYNQCIKENKDHAESLFFADIEKKYPEFDALYKKYLETKTYHTTDVISYILKHSEFLNKDTNKWMKSVVEVVRKTSLFFQPQIRTKIMNEGWASYWHEVLFLKDDRIKGHEVDFARINAFVTSLPRVGLNPYALGMRLFYDIEEKANKGKDLYDFERIQDIHERKVYDQDVKKGKQKIFDVRKNLCDFMFINLYVDQDFVNKHKLFVAGKRMNYQKQVWEYFVKSKDANAYRNMILNTLYHPPYIEVDTEKNKGNTLYLNHRFEEKPLVKEYISNTMMGIEYLWGGPVQLETSEAIVKPKKAQPKTFQYYFGSPIVDDAKTPEIQWQRVVYTMFNRKLTKKIIG</sequence>
<evidence type="ECO:0000259" key="1">
    <source>
        <dbReference type="Pfam" id="PF04293"/>
    </source>
</evidence>
<dbReference type="PANTHER" id="PTHR30029:SF2">
    <property type="entry name" value="STAGE V SPORULATION PROTEIN R"/>
    <property type="match status" value="1"/>
</dbReference>
<evidence type="ECO:0000313" key="2">
    <source>
        <dbReference type="EMBL" id="ETR67096.1"/>
    </source>
</evidence>
<dbReference type="PANTHER" id="PTHR30029">
    <property type="entry name" value="STAGE V SPORULATION PROTEIN R"/>
    <property type="match status" value="1"/>
</dbReference>
<dbReference type="InterPro" id="IPR056174">
    <property type="entry name" value="SpoVR_N"/>
</dbReference>